<dbReference type="Proteomes" id="UP001530315">
    <property type="component" value="Unassembled WGS sequence"/>
</dbReference>
<evidence type="ECO:0000313" key="2">
    <source>
        <dbReference type="Proteomes" id="UP001530315"/>
    </source>
</evidence>
<dbReference type="EMBL" id="JALLAZ020001473">
    <property type="protein sequence ID" value="KAL3774376.1"/>
    <property type="molecule type" value="Genomic_DNA"/>
</dbReference>
<evidence type="ECO:0000313" key="1">
    <source>
        <dbReference type="EMBL" id="KAL3774376.1"/>
    </source>
</evidence>
<reference evidence="1 2" key="1">
    <citation type="submission" date="2024-10" db="EMBL/GenBank/DDBJ databases">
        <title>Updated reference genomes for cyclostephanoid diatoms.</title>
        <authorList>
            <person name="Roberts W.R."/>
            <person name="Alverson A.J."/>
        </authorList>
    </citation>
    <scope>NUCLEOTIDE SEQUENCE [LARGE SCALE GENOMIC DNA]</scope>
    <source>
        <strain evidence="1 2">AJA276-08</strain>
    </source>
</reference>
<accession>A0ABD3NE63</accession>
<comment type="caution">
    <text evidence="1">The sequence shown here is derived from an EMBL/GenBank/DDBJ whole genome shotgun (WGS) entry which is preliminary data.</text>
</comment>
<keyword evidence="2" id="KW-1185">Reference proteome</keyword>
<protein>
    <submittedName>
        <fullName evidence="1">Uncharacterized protein</fullName>
    </submittedName>
</protein>
<name>A0ABD3NE63_9STRA</name>
<dbReference type="AlphaFoldDB" id="A0ABD3NE63"/>
<sequence>MTATNLERAAKVLDDYTRIFINIGTSRNEIIAKSRQLKNIISPLLSRAAASLNDISNSLAPIPSVKYLHIRNGRKRVSEVVDESNSRMSPELQLVSNYVLHEERERRKVLPHDIMPPKKENKDACKTLLHHPMEFIYRKSEVVNELQKYKKGSKDICMDMNETTHMGYVPCGVHTLRRMM</sequence>
<gene>
    <name evidence="1" type="ORF">ACHAW5_009073</name>
</gene>
<organism evidence="1 2">
    <name type="scientific">Stephanodiscus triporus</name>
    <dbReference type="NCBI Taxonomy" id="2934178"/>
    <lineage>
        <taxon>Eukaryota</taxon>
        <taxon>Sar</taxon>
        <taxon>Stramenopiles</taxon>
        <taxon>Ochrophyta</taxon>
        <taxon>Bacillariophyta</taxon>
        <taxon>Coscinodiscophyceae</taxon>
        <taxon>Thalassiosirophycidae</taxon>
        <taxon>Stephanodiscales</taxon>
        <taxon>Stephanodiscaceae</taxon>
        <taxon>Stephanodiscus</taxon>
    </lineage>
</organism>
<proteinExistence type="predicted"/>